<keyword evidence="13" id="KW-1185">Reference proteome</keyword>
<evidence type="ECO:0000256" key="5">
    <source>
        <dbReference type="ARBA" id="ARBA00023015"/>
    </source>
</evidence>
<evidence type="ECO:0000256" key="1">
    <source>
        <dbReference type="ARBA" id="ARBA00022723"/>
    </source>
</evidence>
<dbReference type="GeneTree" id="ENSGT00530000063631"/>
<dbReference type="Pfam" id="PF19627">
    <property type="entry name" value="ADNP_N"/>
    <property type="match status" value="1"/>
</dbReference>
<name>A0A4W3J402_CALMI</name>
<organism evidence="12 13">
    <name type="scientific">Callorhinchus milii</name>
    <name type="common">Ghost shark</name>
    <dbReference type="NCBI Taxonomy" id="7868"/>
    <lineage>
        <taxon>Eukaryota</taxon>
        <taxon>Metazoa</taxon>
        <taxon>Chordata</taxon>
        <taxon>Craniata</taxon>
        <taxon>Vertebrata</taxon>
        <taxon>Chondrichthyes</taxon>
        <taxon>Holocephali</taxon>
        <taxon>Chimaeriformes</taxon>
        <taxon>Callorhinchidae</taxon>
        <taxon>Callorhinchus</taxon>
    </lineage>
</organism>
<dbReference type="AlphaFoldDB" id="A0A4W3J402"/>
<dbReference type="InParanoid" id="A0A4W3J402"/>
<dbReference type="CDD" id="cd00086">
    <property type="entry name" value="homeodomain"/>
    <property type="match status" value="1"/>
</dbReference>
<evidence type="ECO:0000259" key="11">
    <source>
        <dbReference type="PROSITE" id="PS50157"/>
    </source>
</evidence>
<dbReference type="SMART" id="SM00355">
    <property type="entry name" value="ZnF_C2H2"/>
    <property type="match status" value="7"/>
</dbReference>
<gene>
    <name evidence="12" type="primary">LOC103184537</name>
</gene>
<keyword evidence="7" id="KW-0371">Homeobox</keyword>
<keyword evidence="6" id="KW-0238">DNA-binding</keyword>
<dbReference type="Ensembl" id="ENSCMIT00000027786.1">
    <property type="protein sequence ID" value="ENSCMIP00000027350.1"/>
    <property type="gene ID" value="ENSCMIG00000011907.1"/>
</dbReference>
<dbReference type="InterPro" id="IPR038861">
    <property type="entry name" value="ADNP/ADNP2"/>
</dbReference>
<evidence type="ECO:0000313" key="13">
    <source>
        <dbReference type="Proteomes" id="UP000314986"/>
    </source>
</evidence>
<dbReference type="GO" id="GO:0010468">
    <property type="term" value="P:regulation of gene expression"/>
    <property type="evidence" value="ECO:0007669"/>
    <property type="project" value="TreeGrafter"/>
</dbReference>
<dbReference type="InterPro" id="IPR001356">
    <property type="entry name" value="HD"/>
</dbReference>
<evidence type="ECO:0000256" key="9">
    <source>
        <dbReference type="ARBA" id="ARBA00023242"/>
    </source>
</evidence>
<reference evidence="13" key="3">
    <citation type="journal article" date="2014" name="Nature">
        <title>Elephant shark genome provides unique insights into gnathostome evolution.</title>
        <authorList>
            <consortium name="International Elephant Shark Genome Sequencing Consortium"/>
            <person name="Venkatesh B."/>
            <person name="Lee A.P."/>
            <person name="Ravi V."/>
            <person name="Maurya A.K."/>
            <person name="Lian M.M."/>
            <person name="Swann J.B."/>
            <person name="Ohta Y."/>
            <person name="Flajnik M.F."/>
            <person name="Sutoh Y."/>
            <person name="Kasahara M."/>
            <person name="Hoon S."/>
            <person name="Gangu V."/>
            <person name="Roy S.W."/>
            <person name="Irimia M."/>
            <person name="Korzh V."/>
            <person name="Kondrychyn I."/>
            <person name="Lim Z.W."/>
            <person name="Tay B.H."/>
            <person name="Tohari S."/>
            <person name="Kong K.W."/>
            <person name="Ho S."/>
            <person name="Lorente-Galdos B."/>
            <person name="Quilez J."/>
            <person name="Marques-Bonet T."/>
            <person name="Raney B.J."/>
            <person name="Ingham P.W."/>
            <person name="Tay A."/>
            <person name="Hillier L.W."/>
            <person name="Minx P."/>
            <person name="Boehm T."/>
            <person name="Wilson R.K."/>
            <person name="Brenner S."/>
            <person name="Warren W.C."/>
        </authorList>
    </citation>
    <scope>NUCLEOTIDE SEQUENCE [LARGE SCALE GENOMIC DNA]</scope>
</reference>
<evidence type="ECO:0000256" key="7">
    <source>
        <dbReference type="ARBA" id="ARBA00023155"/>
    </source>
</evidence>
<proteinExistence type="predicted"/>
<feature type="domain" description="C2H2-type" evidence="11">
    <location>
        <begin position="530"/>
        <end position="558"/>
    </location>
</feature>
<evidence type="ECO:0000256" key="6">
    <source>
        <dbReference type="ARBA" id="ARBA00023125"/>
    </source>
</evidence>
<reference evidence="13" key="1">
    <citation type="journal article" date="2006" name="Science">
        <title>Ancient noncoding elements conserved in the human genome.</title>
        <authorList>
            <person name="Venkatesh B."/>
            <person name="Kirkness E.F."/>
            <person name="Loh Y.H."/>
            <person name="Halpern A.L."/>
            <person name="Lee A.P."/>
            <person name="Johnson J."/>
            <person name="Dandona N."/>
            <person name="Viswanathan L.D."/>
            <person name="Tay A."/>
            <person name="Venter J.C."/>
            <person name="Strausberg R.L."/>
            <person name="Brenner S."/>
        </authorList>
    </citation>
    <scope>NUCLEOTIDE SEQUENCE [LARGE SCALE GENOMIC DNA]</scope>
</reference>
<dbReference type="PANTHER" id="PTHR15740">
    <property type="entry name" value="NEUROPROTECTIVE PEPTIDE-CONTAINING PROTEIN"/>
    <property type="match status" value="1"/>
</dbReference>
<dbReference type="GO" id="GO:0003677">
    <property type="term" value="F:DNA binding"/>
    <property type="evidence" value="ECO:0007669"/>
    <property type="project" value="UniProtKB-KW"/>
</dbReference>
<reference evidence="13" key="2">
    <citation type="journal article" date="2007" name="PLoS Biol.">
        <title>Survey sequencing and comparative analysis of the elephant shark (Callorhinchus milii) genome.</title>
        <authorList>
            <person name="Venkatesh B."/>
            <person name="Kirkness E.F."/>
            <person name="Loh Y.H."/>
            <person name="Halpern A.L."/>
            <person name="Lee A.P."/>
            <person name="Johnson J."/>
            <person name="Dandona N."/>
            <person name="Viswanathan L.D."/>
            <person name="Tay A."/>
            <person name="Venter J.C."/>
            <person name="Strausberg R.L."/>
            <person name="Brenner S."/>
        </authorList>
    </citation>
    <scope>NUCLEOTIDE SEQUENCE [LARGE SCALE GENOMIC DNA]</scope>
</reference>
<keyword evidence="8" id="KW-0804">Transcription</keyword>
<keyword evidence="4" id="KW-0862">Zinc</keyword>
<evidence type="ECO:0000256" key="2">
    <source>
        <dbReference type="ARBA" id="ARBA00022737"/>
    </source>
</evidence>
<keyword evidence="5" id="KW-0805">Transcription regulation</keyword>
<dbReference type="InterPro" id="IPR013087">
    <property type="entry name" value="Znf_C2H2_type"/>
</dbReference>
<keyword evidence="3 10" id="KW-0863">Zinc-finger</keyword>
<accession>A0A4W3J402</accession>
<keyword evidence="1" id="KW-0479">Metal-binding</keyword>
<dbReference type="GO" id="GO:0005634">
    <property type="term" value="C:nucleus"/>
    <property type="evidence" value="ECO:0007669"/>
    <property type="project" value="TreeGrafter"/>
</dbReference>
<reference evidence="12" key="5">
    <citation type="submission" date="2025-09" db="UniProtKB">
        <authorList>
            <consortium name="Ensembl"/>
        </authorList>
    </citation>
    <scope>IDENTIFICATION</scope>
</reference>
<dbReference type="PROSITE" id="PS50157">
    <property type="entry name" value="ZINC_FINGER_C2H2_2"/>
    <property type="match status" value="1"/>
</dbReference>
<dbReference type="GO" id="GO:0008270">
    <property type="term" value="F:zinc ion binding"/>
    <property type="evidence" value="ECO:0007669"/>
    <property type="project" value="UniProtKB-KW"/>
</dbReference>
<dbReference type="InterPro" id="IPR045762">
    <property type="entry name" value="ADNP_Znf"/>
</dbReference>
<keyword evidence="9" id="KW-0539">Nucleus</keyword>
<dbReference type="PANTHER" id="PTHR15740:SF2">
    <property type="entry name" value="ACTIVITY-DEPENDENT NEUROPROTECTOR HOMEOBOX PROTEIN 2"/>
    <property type="match status" value="1"/>
</dbReference>
<evidence type="ECO:0000256" key="8">
    <source>
        <dbReference type="ARBA" id="ARBA00023163"/>
    </source>
</evidence>
<protein>
    <submittedName>
        <fullName evidence="12">ADNP homeobox 2</fullName>
    </submittedName>
</protein>
<evidence type="ECO:0000256" key="10">
    <source>
        <dbReference type="PROSITE-ProRule" id="PRU00042"/>
    </source>
</evidence>
<evidence type="ECO:0000313" key="12">
    <source>
        <dbReference type="Ensembl" id="ENSCMIP00000027350.1"/>
    </source>
</evidence>
<evidence type="ECO:0000256" key="4">
    <source>
        <dbReference type="ARBA" id="ARBA00022833"/>
    </source>
</evidence>
<dbReference type="PROSITE" id="PS00028">
    <property type="entry name" value="ZINC_FINGER_C2H2_1"/>
    <property type="match status" value="1"/>
</dbReference>
<sequence>MYQLPVTKLDTIRKSRKKVKGILSDIGLDCLECNMNITSWTDISVWQPSKKLEVGFNYRTKPYCCSLCAFSTTFISAYKSHMRCSHEDEMDVEMMIGCPNCPFVSYPKNMKKHIRMFHSEPRKAHVTNINTDQVSPVQPKILQGKMSNLVKPVYFCRVCHYKNVSMYALKKHVFLSHFGTLVNAYIGEVEPKLVSKDKIPYFCKGCKIKMITYEALIYHILDRHKKVDHQVKAVIGHVSELRTVPPIAPKPLMDQASVAALPSAGPSVQPFKAPPIVRPPDQTQPSVGPPVPLVQTPSSVRPPTPSVQALPITGPPVPLVQAINMMALKPVTVGSFLPNVNHFPSQNNTIPVTISTTGPVGAPNATQVNLLSAFQNNLTIRTVGPFSLPVSSAGMTGGTPGMNSTVQVPMTVTQTNAMTSVSPQQIKEPSPEMTFAFPPVQEQQSEDCVNPPKTQQWKSCSECSELVPLNLFDSHVAVAHNAEKISNKPDKVVASASYLQRVRAQIGKCLFCKSYVHKNVLLSHLLTHGLSCLFCALTFHDLAQLAEHMKSLHAGLKFESVHYIKDGVPTSSQINGGSFNMTITLPEDKMGPNDIHLTLIPNKMSSPHAPLLIEICREKNEATIVKNTPTEEKPDIKCSFCSKLILESKYEKHLHENHQVAPMIHPLLKIPAFKCIHCLGVYTDSMTASTISLHLLHCRGLNKQPILPKSVVQSKREVPDIEKNYTTEILNTESEDLELPPSKRLKVDVGASNHQLSPTSVIDTDPNSQSLPLPDPSTVLALVPKDFENCSYEERKLFLLDYFHKRPYPSNEEVEMLSSILWLWKADVALMFSKKQHLCLRAIKRRKPLVLLGFNMSEMRNVKHSITLGEI</sequence>
<keyword evidence="2" id="KW-0677">Repeat</keyword>
<dbReference type="Gene3D" id="3.30.160.60">
    <property type="entry name" value="Classic Zinc Finger"/>
    <property type="match status" value="1"/>
</dbReference>
<reference evidence="12" key="4">
    <citation type="submission" date="2025-08" db="UniProtKB">
        <authorList>
            <consortium name="Ensembl"/>
        </authorList>
    </citation>
    <scope>IDENTIFICATION</scope>
</reference>
<dbReference type="STRING" id="7868.ENSCMIP00000027350"/>
<dbReference type="Proteomes" id="UP000314986">
    <property type="component" value="Unassembled WGS sequence"/>
</dbReference>
<evidence type="ECO:0000256" key="3">
    <source>
        <dbReference type="ARBA" id="ARBA00022771"/>
    </source>
</evidence>